<name>A0A9Q0S7Y8_9DIPT</name>
<gene>
    <name evidence="1" type="ORF">Bhyg_03960</name>
</gene>
<sequence length="212" mass="24298">MKLKTEPKRKKIMFHITKISTFPSMLNLCKINLEMSIFQSPRFVPSSSDMDFPDFRSHFCPSRFCVKSVSEKIKSLIIDFDLKDYKVLRHCTVQRLEIDRIHHELHPRSSFPAGRCGRSHLSGGLSSLLCNFHFGTPFPLEVVLEICDVNSARFLENNLVGPVTSRFCVFRLADTRNSIKRRAKCSVYRVDNRGSLYLQSLAASELGDANHE</sequence>
<evidence type="ECO:0000313" key="2">
    <source>
        <dbReference type="Proteomes" id="UP001151699"/>
    </source>
</evidence>
<dbReference type="AlphaFoldDB" id="A0A9Q0S7Y8"/>
<dbReference type="Proteomes" id="UP001151699">
    <property type="component" value="Chromosome A"/>
</dbReference>
<comment type="caution">
    <text evidence="1">The sequence shown here is derived from an EMBL/GenBank/DDBJ whole genome shotgun (WGS) entry which is preliminary data.</text>
</comment>
<accession>A0A9Q0S7Y8</accession>
<protein>
    <submittedName>
        <fullName evidence="1">Uncharacterized protein</fullName>
    </submittedName>
</protein>
<dbReference type="EMBL" id="WJQU01000001">
    <property type="protein sequence ID" value="KAJ6648729.1"/>
    <property type="molecule type" value="Genomic_DNA"/>
</dbReference>
<organism evidence="1 2">
    <name type="scientific">Pseudolycoriella hygida</name>
    <dbReference type="NCBI Taxonomy" id="35572"/>
    <lineage>
        <taxon>Eukaryota</taxon>
        <taxon>Metazoa</taxon>
        <taxon>Ecdysozoa</taxon>
        <taxon>Arthropoda</taxon>
        <taxon>Hexapoda</taxon>
        <taxon>Insecta</taxon>
        <taxon>Pterygota</taxon>
        <taxon>Neoptera</taxon>
        <taxon>Endopterygota</taxon>
        <taxon>Diptera</taxon>
        <taxon>Nematocera</taxon>
        <taxon>Sciaroidea</taxon>
        <taxon>Sciaridae</taxon>
        <taxon>Pseudolycoriella</taxon>
    </lineage>
</organism>
<evidence type="ECO:0000313" key="1">
    <source>
        <dbReference type="EMBL" id="KAJ6648729.1"/>
    </source>
</evidence>
<reference evidence="1" key="1">
    <citation type="submission" date="2022-07" db="EMBL/GenBank/DDBJ databases">
        <authorList>
            <person name="Trinca V."/>
            <person name="Uliana J.V.C."/>
            <person name="Torres T.T."/>
            <person name="Ward R.J."/>
            <person name="Monesi N."/>
        </authorList>
    </citation>
    <scope>NUCLEOTIDE SEQUENCE</scope>
    <source>
        <strain evidence="1">HSMRA1968</strain>
        <tissue evidence="1">Whole embryos</tissue>
    </source>
</reference>
<keyword evidence="2" id="KW-1185">Reference proteome</keyword>
<proteinExistence type="predicted"/>